<dbReference type="Gramene" id="AET6Gv20697600.4">
    <property type="protein sequence ID" value="AET6Gv20697600.4"/>
    <property type="gene ID" value="AET6Gv20697600"/>
</dbReference>
<evidence type="ECO:0000313" key="2">
    <source>
        <dbReference type="Proteomes" id="UP000015105"/>
    </source>
</evidence>
<dbReference type="Gramene" id="AET6Gv20697600.3">
    <property type="protein sequence ID" value="AET6Gv20697600.3"/>
    <property type="gene ID" value="AET6Gv20697600"/>
</dbReference>
<dbReference type="EnsemblPlants" id="AET6Gv20697600.6">
    <property type="protein sequence ID" value="AET6Gv20697600.6"/>
    <property type="gene ID" value="AET6Gv20697600"/>
</dbReference>
<dbReference type="Proteomes" id="UP000015105">
    <property type="component" value="Chromosome 6D"/>
</dbReference>
<dbReference type="Gramene" id="AET6Gv20697600.2">
    <property type="protein sequence ID" value="AET6Gv20697600.2"/>
    <property type="gene ID" value="AET6Gv20697600"/>
</dbReference>
<reference evidence="1" key="3">
    <citation type="journal article" date="2017" name="Nature">
        <title>Genome sequence of the progenitor of the wheat D genome Aegilops tauschii.</title>
        <authorList>
            <person name="Luo M.C."/>
            <person name="Gu Y.Q."/>
            <person name="Puiu D."/>
            <person name="Wang H."/>
            <person name="Twardziok S.O."/>
            <person name="Deal K.R."/>
            <person name="Huo N."/>
            <person name="Zhu T."/>
            <person name="Wang L."/>
            <person name="Wang Y."/>
            <person name="McGuire P.E."/>
            <person name="Liu S."/>
            <person name="Long H."/>
            <person name="Ramasamy R.K."/>
            <person name="Rodriguez J.C."/>
            <person name="Van S.L."/>
            <person name="Yuan L."/>
            <person name="Wang Z."/>
            <person name="Xia Z."/>
            <person name="Xiao L."/>
            <person name="Anderson O.D."/>
            <person name="Ouyang S."/>
            <person name="Liang Y."/>
            <person name="Zimin A.V."/>
            <person name="Pertea G."/>
            <person name="Qi P."/>
            <person name="Bennetzen J.L."/>
            <person name="Dai X."/>
            <person name="Dawson M.W."/>
            <person name="Muller H.G."/>
            <person name="Kugler K."/>
            <person name="Rivarola-Duarte L."/>
            <person name="Spannagl M."/>
            <person name="Mayer K.F.X."/>
            <person name="Lu F.H."/>
            <person name="Bevan M.W."/>
            <person name="Leroy P."/>
            <person name="Li P."/>
            <person name="You F.M."/>
            <person name="Sun Q."/>
            <person name="Liu Z."/>
            <person name="Lyons E."/>
            <person name="Wicker T."/>
            <person name="Salzberg S.L."/>
            <person name="Devos K.M."/>
            <person name="Dvorak J."/>
        </authorList>
    </citation>
    <scope>NUCLEOTIDE SEQUENCE [LARGE SCALE GENOMIC DNA]</scope>
    <source>
        <strain evidence="1">cv. AL8/78</strain>
    </source>
</reference>
<reference evidence="2" key="1">
    <citation type="journal article" date="2014" name="Science">
        <title>Ancient hybridizations among the ancestral genomes of bread wheat.</title>
        <authorList>
            <consortium name="International Wheat Genome Sequencing Consortium,"/>
            <person name="Marcussen T."/>
            <person name="Sandve S.R."/>
            <person name="Heier L."/>
            <person name="Spannagl M."/>
            <person name="Pfeifer M."/>
            <person name="Jakobsen K.S."/>
            <person name="Wulff B.B."/>
            <person name="Steuernagel B."/>
            <person name="Mayer K.F."/>
            <person name="Olsen O.A."/>
        </authorList>
    </citation>
    <scope>NUCLEOTIDE SEQUENCE [LARGE SCALE GENOMIC DNA]</scope>
    <source>
        <strain evidence="2">cv. AL8/78</strain>
    </source>
</reference>
<dbReference type="PANTHER" id="PTHR47482">
    <property type="entry name" value="OS11G0632001 PROTEIN"/>
    <property type="match status" value="1"/>
</dbReference>
<proteinExistence type="predicted"/>
<dbReference type="EnsemblPlants" id="AET6Gv20697600.3">
    <property type="protein sequence ID" value="AET6Gv20697600.3"/>
    <property type="gene ID" value="AET6Gv20697600"/>
</dbReference>
<dbReference type="PANTHER" id="PTHR47482:SF5">
    <property type="entry name" value="FAR1 DOMAIN-CONTAINING PROTEIN"/>
    <property type="match status" value="1"/>
</dbReference>
<dbReference type="EnsemblPlants" id="AET6Gv20697600.5">
    <property type="protein sequence ID" value="AET6Gv20697600.5"/>
    <property type="gene ID" value="AET6Gv20697600"/>
</dbReference>
<dbReference type="Gramene" id="AET6Gv20697600.5">
    <property type="protein sequence ID" value="AET6Gv20697600.5"/>
    <property type="gene ID" value="AET6Gv20697600"/>
</dbReference>
<sequence>MERAIRGFASDIGDNAIVPKLGTIFDTLGEAYDFYNLYLWEKGFAIRYGKNYLNVERTKCIK</sequence>
<accession>A0A453PDD9</accession>
<reference evidence="1" key="4">
    <citation type="submission" date="2019-03" db="UniProtKB">
        <authorList>
            <consortium name="EnsemblPlants"/>
        </authorList>
    </citation>
    <scope>IDENTIFICATION</scope>
</reference>
<dbReference type="EnsemblPlants" id="AET6Gv20697600.8">
    <property type="protein sequence ID" value="AET6Gv20697600.8"/>
    <property type="gene ID" value="AET6Gv20697600"/>
</dbReference>
<name>A0A453PDD9_AEGTS</name>
<reference evidence="2" key="2">
    <citation type="journal article" date="2017" name="Nat. Plants">
        <title>The Aegilops tauschii genome reveals multiple impacts of transposons.</title>
        <authorList>
            <person name="Zhao G."/>
            <person name="Zou C."/>
            <person name="Li K."/>
            <person name="Wang K."/>
            <person name="Li T."/>
            <person name="Gao L."/>
            <person name="Zhang X."/>
            <person name="Wang H."/>
            <person name="Yang Z."/>
            <person name="Liu X."/>
            <person name="Jiang W."/>
            <person name="Mao L."/>
            <person name="Kong X."/>
            <person name="Jiao Y."/>
            <person name="Jia J."/>
        </authorList>
    </citation>
    <scope>NUCLEOTIDE SEQUENCE [LARGE SCALE GENOMIC DNA]</scope>
    <source>
        <strain evidence="2">cv. AL8/78</strain>
    </source>
</reference>
<dbReference type="Gramene" id="AET6Gv20697600.7">
    <property type="protein sequence ID" value="AET6Gv20697600.7"/>
    <property type="gene ID" value="AET6Gv20697600"/>
</dbReference>
<dbReference type="EnsemblPlants" id="AET6Gv20697600.1">
    <property type="protein sequence ID" value="AET6Gv20697600.1"/>
    <property type="gene ID" value="AET6Gv20697600"/>
</dbReference>
<dbReference type="Gramene" id="AET6Gv20697600.8">
    <property type="protein sequence ID" value="AET6Gv20697600.8"/>
    <property type="gene ID" value="AET6Gv20697600"/>
</dbReference>
<protein>
    <submittedName>
        <fullName evidence="1">Uncharacterized protein</fullName>
    </submittedName>
</protein>
<dbReference type="EnsemblPlants" id="AET6Gv20697600.2">
    <property type="protein sequence ID" value="AET6Gv20697600.2"/>
    <property type="gene ID" value="AET6Gv20697600"/>
</dbReference>
<dbReference type="Gramene" id="AET6Gv20697600.6">
    <property type="protein sequence ID" value="AET6Gv20697600.6"/>
    <property type="gene ID" value="AET6Gv20697600"/>
</dbReference>
<dbReference type="Gramene" id="AET6Gv20697600.1">
    <property type="protein sequence ID" value="AET6Gv20697600.1"/>
    <property type="gene ID" value="AET6Gv20697600"/>
</dbReference>
<reference evidence="1" key="5">
    <citation type="journal article" date="2021" name="G3 (Bethesda)">
        <title>Aegilops tauschii genome assembly Aet v5.0 features greater sequence contiguity and improved annotation.</title>
        <authorList>
            <person name="Wang L."/>
            <person name="Zhu T."/>
            <person name="Rodriguez J.C."/>
            <person name="Deal K.R."/>
            <person name="Dubcovsky J."/>
            <person name="McGuire P.E."/>
            <person name="Lux T."/>
            <person name="Spannagl M."/>
            <person name="Mayer K.F.X."/>
            <person name="Baldrich P."/>
            <person name="Meyers B.C."/>
            <person name="Huo N."/>
            <person name="Gu Y.Q."/>
            <person name="Zhou H."/>
            <person name="Devos K.M."/>
            <person name="Bennetzen J.L."/>
            <person name="Unver T."/>
            <person name="Budak H."/>
            <person name="Gulick P.J."/>
            <person name="Galiba G."/>
            <person name="Kalapos B."/>
            <person name="Nelson D.R."/>
            <person name="Li P."/>
            <person name="You F.M."/>
            <person name="Luo M.C."/>
            <person name="Dvorak J."/>
        </authorList>
    </citation>
    <scope>NUCLEOTIDE SEQUENCE [LARGE SCALE GENOMIC DNA]</scope>
    <source>
        <strain evidence="1">cv. AL8/78</strain>
    </source>
</reference>
<evidence type="ECO:0000313" key="1">
    <source>
        <dbReference type="EnsemblPlants" id="AET6Gv20697600.8"/>
    </source>
</evidence>
<dbReference type="EnsemblPlants" id="AET6Gv20697600.4">
    <property type="protein sequence ID" value="AET6Gv20697600.4"/>
    <property type="gene ID" value="AET6Gv20697600"/>
</dbReference>
<keyword evidence="2" id="KW-1185">Reference proteome</keyword>
<dbReference type="AlphaFoldDB" id="A0A453PDD9"/>
<dbReference type="EnsemblPlants" id="AET6Gv20697600.7">
    <property type="protein sequence ID" value="AET6Gv20697600.7"/>
    <property type="gene ID" value="AET6Gv20697600"/>
</dbReference>
<organism evidence="1 2">
    <name type="scientific">Aegilops tauschii subsp. strangulata</name>
    <name type="common">Goatgrass</name>
    <dbReference type="NCBI Taxonomy" id="200361"/>
    <lineage>
        <taxon>Eukaryota</taxon>
        <taxon>Viridiplantae</taxon>
        <taxon>Streptophyta</taxon>
        <taxon>Embryophyta</taxon>
        <taxon>Tracheophyta</taxon>
        <taxon>Spermatophyta</taxon>
        <taxon>Magnoliopsida</taxon>
        <taxon>Liliopsida</taxon>
        <taxon>Poales</taxon>
        <taxon>Poaceae</taxon>
        <taxon>BOP clade</taxon>
        <taxon>Pooideae</taxon>
        <taxon>Triticodae</taxon>
        <taxon>Triticeae</taxon>
        <taxon>Triticinae</taxon>
        <taxon>Aegilops</taxon>
    </lineage>
</organism>